<keyword evidence="1" id="KW-1185">Reference proteome</keyword>
<sequence>MDQTLGINNLTSYYCDLLVFQKLIENIRTVIDKKRLGFQYLSNYLTQVNTKNEENFRGHLTVFLDNINLAQLYDFIGEALVHTDVRIPTSILHNVIPKVPSLENPPKTLQAIRNISDMTEPLGFYTLPRFVAACNYNCPHNSKQLNGEHGQTISQSNPNFQNIFQENPRKSNPFASVYLWRTEQYFDFFSKFFPEYGTSKYPPQEIGKLMASKLKSIMEDEKNYPSLELIFGKEKHSLIYEVDKIEYWSKTALRPTVFLALMPLFSFENTVVNIISNEYPTYIHVCF</sequence>
<name>A0A914XV50_9BILA</name>
<dbReference type="Proteomes" id="UP000887577">
    <property type="component" value="Unplaced"/>
</dbReference>
<dbReference type="AlphaFoldDB" id="A0A914XV50"/>
<evidence type="ECO:0000313" key="2">
    <source>
        <dbReference type="WBParaSite" id="PSU_v2.g10422.t1"/>
    </source>
</evidence>
<dbReference type="WBParaSite" id="PSU_v2.g10422.t1">
    <property type="protein sequence ID" value="PSU_v2.g10422.t1"/>
    <property type="gene ID" value="PSU_v2.g10422"/>
</dbReference>
<reference evidence="2" key="1">
    <citation type="submission" date="2022-11" db="UniProtKB">
        <authorList>
            <consortium name="WormBaseParasite"/>
        </authorList>
    </citation>
    <scope>IDENTIFICATION</scope>
</reference>
<accession>A0A914XV50</accession>
<organism evidence="1 2">
    <name type="scientific">Panagrolaimus superbus</name>
    <dbReference type="NCBI Taxonomy" id="310955"/>
    <lineage>
        <taxon>Eukaryota</taxon>
        <taxon>Metazoa</taxon>
        <taxon>Ecdysozoa</taxon>
        <taxon>Nematoda</taxon>
        <taxon>Chromadorea</taxon>
        <taxon>Rhabditida</taxon>
        <taxon>Tylenchina</taxon>
        <taxon>Panagrolaimomorpha</taxon>
        <taxon>Panagrolaimoidea</taxon>
        <taxon>Panagrolaimidae</taxon>
        <taxon>Panagrolaimus</taxon>
    </lineage>
</organism>
<evidence type="ECO:0000313" key="1">
    <source>
        <dbReference type="Proteomes" id="UP000887577"/>
    </source>
</evidence>
<protein>
    <submittedName>
        <fullName evidence="2">Uncharacterized protein</fullName>
    </submittedName>
</protein>
<proteinExistence type="predicted"/>